<reference evidence="2" key="1">
    <citation type="submission" date="2020-02" db="EMBL/GenBank/DDBJ databases">
        <authorList>
            <person name="Meier V. D."/>
        </authorList>
    </citation>
    <scope>NUCLEOTIDE SEQUENCE</scope>
    <source>
        <strain evidence="2">AVDCRST_MAG56</strain>
    </source>
</reference>
<evidence type="ECO:0000313" key="2">
    <source>
        <dbReference type="EMBL" id="CAA9327597.1"/>
    </source>
</evidence>
<gene>
    <name evidence="2" type="ORF">AVDCRST_MAG56-7201</name>
</gene>
<organism evidence="2">
    <name type="scientific">uncultured Cytophagales bacterium</name>
    <dbReference type="NCBI Taxonomy" id="158755"/>
    <lineage>
        <taxon>Bacteria</taxon>
        <taxon>Pseudomonadati</taxon>
        <taxon>Bacteroidota</taxon>
        <taxon>Sphingobacteriia</taxon>
        <taxon>Sphingobacteriales</taxon>
        <taxon>environmental samples</taxon>
    </lineage>
</organism>
<dbReference type="AlphaFoldDB" id="A0A6J4LFJ2"/>
<feature type="region of interest" description="Disordered" evidence="1">
    <location>
        <begin position="29"/>
        <end position="67"/>
    </location>
</feature>
<name>A0A6J4LFJ2_9SPHI</name>
<sequence>MWLRQTAFVRKIPLMRPPAATHPAVALLLPPHPHETPVEDQASKNQPVIGRPHRQQGPRGALKGVRSRRKGILLHYLNK</sequence>
<evidence type="ECO:0000256" key="1">
    <source>
        <dbReference type="SAM" id="MobiDB-lite"/>
    </source>
</evidence>
<dbReference type="EMBL" id="CADCTQ010000604">
    <property type="protein sequence ID" value="CAA9327597.1"/>
    <property type="molecule type" value="Genomic_DNA"/>
</dbReference>
<accession>A0A6J4LFJ2</accession>
<proteinExistence type="predicted"/>
<protein>
    <submittedName>
        <fullName evidence="2">Uncharacterized protein</fullName>
    </submittedName>
</protein>